<dbReference type="Gene3D" id="1.20.140.40">
    <property type="entry name" value="Invertase/pectin methylesterase inhibitor family protein"/>
    <property type="match status" value="1"/>
</dbReference>
<dbReference type="FunFam" id="1.20.140.40:FF:000008">
    <property type="entry name" value="Invertase/pectin methylesterase inhibitor family protein"/>
    <property type="match status" value="1"/>
</dbReference>
<evidence type="ECO:0000259" key="5">
    <source>
        <dbReference type="SMART" id="SM00856"/>
    </source>
</evidence>
<feature type="signal peptide" evidence="4">
    <location>
        <begin position="1"/>
        <end position="22"/>
    </location>
</feature>
<dbReference type="EMBL" id="JBANAX010000127">
    <property type="protein sequence ID" value="KAL1221487.1"/>
    <property type="molecule type" value="Genomic_DNA"/>
</dbReference>
<protein>
    <submittedName>
        <fullName evidence="6">Pectinesterase inhibitor</fullName>
    </submittedName>
</protein>
<dbReference type="CDD" id="cd15797">
    <property type="entry name" value="PMEI"/>
    <property type="match status" value="1"/>
</dbReference>
<reference evidence="6 7" key="1">
    <citation type="submission" date="2024-04" db="EMBL/GenBank/DDBJ databases">
        <title>Genome assembly C_amara_ONT_v2.</title>
        <authorList>
            <person name="Yant L."/>
            <person name="Moore C."/>
            <person name="Slenker M."/>
        </authorList>
    </citation>
    <scope>NUCLEOTIDE SEQUENCE [LARGE SCALE GENOMIC DNA]</scope>
    <source>
        <tissue evidence="6">Leaf</tissue>
    </source>
</reference>
<dbReference type="InterPro" id="IPR006501">
    <property type="entry name" value="Pectinesterase_inhib_dom"/>
</dbReference>
<feature type="domain" description="Pectinesterase inhibitor" evidence="5">
    <location>
        <begin position="22"/>
        <end position="160"/>
    </location>
</feature>
<evidence type="ECO:0000256" key="3">
    <source>
        <dbReference type="ARBA" id="ARBA00038471"/>
    </source>
</evidence>
<dbReference type="InterPro" id="IPR035513">
    <property type="entry name" value="Invertase/methylesterase_inhib"/>
</dbReference>
<evidence type="ECO:0000313" key="6">
    <source>
        <dbReference type="EMBL" id="KAL1221487.1"/>
    </source>
</evidence>
<evidence type="ECO:0000256" key="1">
    <source>
        <dbReference type="ARBA" id="ARBA00022729"/>
    </source>
</evidence>
<gene>
    <name evidence="6" type="ORF">V5N11_035622</name>
</gene>
<dbReference type="NCBIfam" id="TIGR01614">
    <property type="entry name" value="PME_inhib"/>
    <property type="match status" value="1"/>
</dbReference>
<organism evidence="6 7">
    <name type="scientific">Cardamine amara subsp. amara</name>
    <dbReference type="NCBI Taxonomy" id="228776"/>
    <lineage>
        <taxon>Eukaryota</taxon>
        <taxon>Viridiplantae</taxon>
        <taxon>Streptophyta</taxon>
        <taxon>Embryophyta</taxon>
        <taxon>Tracheophyta</taxon>
        <taxon>Spermatophyta</taxon>
        <taxon>Magnoliopsida</taxon>
        <taxon>eudicotyledons</taxon>
        <taxon>Gunneridae</taxon>
        <taxon>Pentapetalae</taxon>
        <taxon>rosids</taxon>
        <taxon>malvids</taxon>
        <taxon>Brassicales</taxon>
        <taxon>Brassicaceae</taxon>
        <taxon>Cardamineae</taxon>
        <taxon>Cardamine</taxon>
    </lineage>
</organism>
<accession>A0ABD1BWB0</accession>
<sequence>MIMMIKFLLLTFLVISPISIRADKDYMVNECHNAQVPATCMQCLESDPTSVSADAVGIAGIVINCLDSHLQILTNNITDILSSKKNKGEVKTVLEDCKKGMSTEATTKLSEAKTSLKTGDYDKTGQSLKLALGVTVSCGANLNSVKFMSYELFSQIIIYLQLSDAALRIIDRF</sequence>
<dbReference type="PANTHER" id="PTHR36710:SF18">
    <property type="entry name" value="PECTINESTERASE INHIBITOR 5-RELATED"/>
    <property type="match status" value="1"/>
</dbReference>
<dbReference type="SMART" id="SM00856">
    <property type="entry name" value="PMEI"/>
    <property type="match status" value="1"/>
</dbReference>
<name>A0ABD1BWB0_CARAN</name>
<dbReference type="Proteomes" id="UP001558713">
    <property type="component" value="Unassembled WGS sequence"/>
</dbReference>
<dbReference type="InterPro" id="IPR052421">
    <property type="entry name" value="PCW_Enzyme_Inhibitor"/>
</dbReference>
<evidence type="ECO:0000313" key="7">
    <source>
        <dbReference type="Proteomes" id="UP001558713"/>
    </source>
</evidence>
<keyword evidence="7" id="KW-1185">Reference proteome</keyword>
<evidence type="ECO:0000256" key="2">
    <source>
        <dbReference type="ARBA" id="ARBA00023157"/>
    </source>
</evidence>
<keyword evidence="1 4" id="KW-0732">Signal</keyword>
<keyword evidence="2" id="KW-1015">Disulfide bond</keyword>
<dbReference type="PANTHER" id="PTHR36710">
    <property type="entry name" value="PECTINESTERASE INHIBITOR-LIKE"/>
    <property type="match status" value="1"/>
</dbReference>
<comment type="similarity">
    <text evidence="3">Belongs to the PMEI family.</text>
</comment>
<dbReference type="SUPFAM" id="SSF101148">
    <property type="entry name" value="Plant invertase/pectin methylesterase inhibitor"/>
    <property type="match status" value="1"/>
</dbReference>
<evidence type="ECO:0000256" key="4">
    <source>
        <dbReference type="SAM" id="SignalP"/>
    </source>
</evidence>
<feature type="chain" id="PRO_5044870375" evidence="4">
    <location>
        <begin position="23"/>
        <end position="173"/>
    </location>
</feature>
<dbReference type="InterPro" id="IPR034086">
    <property type="entry name" value="PMEI_plant"/>
</dbReference>
<dbReference type="GO" id="GO:0046910">
    <property type="term" value="F:pectinesterase inhibitor activity"/>
    <property type="evidence" value="ECO:0007669"/>
    <property type="project" value="UniProtKB-ARBA"/>
</dbReference>
<dbReference type="AlphaFoldDB" id="A0ABD1BWB0"/>
<comment type="caution">
    <text evidence="6">The sequence shown here is derived from an EMBL/GenBank/DDBJ whole genome shotgun (WGS) entry which is preliminary data.</text>
</comment>
<dbReference type="Pfam" id="PF04043">
    <property type="entry name" value="PMEI"/>
    <property type="match status" value="1"/>
</dbReference>
<proteinExistence type="inferred from homology"/>